<protein>
    <submittedName>
        <fullName evidence="1">Uncharacterized protein</fullName>
    </submittedName>
</protein>
<organism evidence="1 2">
    <name type="scientific">Candidatus Saccharicenans subterraneus</name>
    <dbReference type="NCBI Taxonomy" id="2508984"/>
    <lineage>
        <taxon>Bacteria</taxon>
        <taxon>Candidatus Aminicenantota</taxon>
        <taxon>Candidatus Aminicenantia</taxon>
        <taxon>Candidatus Aminicenantales</taxon>
        <taxon>Candidatus Saccharicenantaceae</taxon>
        <taxon>Candidatus Saccharicenans</taxon>
    </lineage>
</organism>
<name>A0A3E2BL87_9BACT</name>
<reference evidence="1 2" key="1">
    <citation type="submission" date="2018-08" db="EMBL/GenBank/DDBJ databases">
        <title>Genome analysis of the thermophilic bacterium of the candidate phylum Aminicenantes from deep subsurface aquifer revealed its physiology and ecological role.</title>
        <authorList>
            <person name="Kadnikov V.V."/>
            <person name="Mardanov A.V."/>
            <person name="Beletsky A.V."/>
            <person name="Karnachuk O.V."/>
            <person name="Ravin N.V."/>
        </authorList>
    </citation>
    <scope>NUCLEOTIDE SEQUENCE [LARGE SCALE GENOMIC DNA]</scope>
    <source>
        <strain evidence="1">BY38</strain>
    </source>
</reference>
<accession>A0A3E2BL87</accession>
<comment type="caution">
    <text evidence="1">The sequence shown here is derived from an EMBL/GenBank/DDBJ whole genome shotgun (WGS) entry which is preliminary data.</text>
</comment>
<dbReference type="Proteomes" id="UP000257323">
    <property type="component" value="Unassembled WGS sequence"/>
</dbReference>
<evidence type="ECO:0000313" key="1">
    <source>
        <dbReference type="EMBL" id="RFT15513.1"/>
    </source>
</evidence>
<proteinExistence type="predicted"/>
<sequence>MAYRFILIFSQGDFKKIPTILVGFFSPAGLPVPPASNPEKGTPIWTGLSR</sequence>
<evidence type="ECO:0000313" key="2">
    <source>
        <dbReference type="Proteomes" id="UP000257323"/>
    </source>
</evidence>
<dbReference type="EMBL" id="QUAH01000008">
    <property type="protein sequence ID" value="RFT15513.1"/>
    <property type="molecule type" value="Genomic_DNA"/>
</dbReference>
<dbReference type="AlphaFoldDB" id="A0A3E2BL87"/>
<gene>
    <name evidence="1" type="ORF">OP8BY_0161</name>
</gene>